<keyword evidence="7" id="KW-1185">Reference proteome</keyword>
<evidence type="ECO:0000313" key="7">
    <source>
        <dbReference type="Proteomes" id="UP001595722"/>
    </source>
</evidence>
<dbReference type="PANTHER" id="PTHR44757">
    <property type="entry name" value="DIGUANYLATE CYCLASE DGCP"/>
    <property type="match status" value="1"/>
</dbReference>
<dbReference type="SMART" id="SM00091">
    <property type="entry name" value="PAS"/>
    <property type="match status" value="1"/>
</dbReference>
<feature type="transmembrane region" description="Helical" evidence="1">
    <location>
        <begin position="6"/>
        <end position="30"/>
    </location>
</feature>
<dbReference type="InterPro" id="IPR052155">
    <property type="entry name" value="Biofilm_reg_signaling"/>
</dbReference>
<dbReference type="NCBIfam" id="TIGR00229">
    <property type="entry name" value="sensory_box"/>
    <property type="match status" value="1"/>
</dbReference>
<dbReference type="Pfam" id="PF13426">
    <property type="entry name" value="PAS_9"/>
    <property type="match status" value="1"/>
</dbReference>
<sequence length="577" mass="64782">MTYYLPLRFFVPLIIMIFCVLVTITGYLTVRAQTEQRIVSQAKHHINMELNKLQGLVEYALENNSISLLRQIHAGKLSEPDLKALVITDTQGQITASTTPQDLGRHWGQSSLVHYRKAIQNTLEQYTSHNWTDADNRLITGMINVCTREFGLGLRGQSCGFILYQVDLKILLDEAIGDLFRQTIYITLSIAVGMLLLIATLDLLISRRLVKIHEILRQWQQGARNQRINPGGADEIAEIGNKIDQLLSRFSEDEQALIYNQQLTQAVIESANYSMITADTKGMIQTLNPMAETMLGYSARELIGRQSLCLFHDPLEIEERARYLSEQLGEVVPIGFEALAAKARHDSVDEHNWSYLRKDGSRLPVRLSVSPIRDKDGALTGFLAVAKDITEQLRTEEKLENMAYFDQLTQLPNRALYHDRLEQTLFQAKRQGCSAAVLFLDLDKFKYVNDTLGHETGDKLLIRVADLLLGCVRESDTVSRLGGDEFTIILSNLNANSQRKDIGQICDKIIDVISQPLKIDGNEIHIGVSIGIAIFPEHGNSISKLNKAADVAMYSAKAAGRGCYYFYSPGLELNPKL</sequence>
<dbReference type="InterPro" id="IPR003660">
    <property type="entry name" value="HAMP_dom"/>
</dbReference>
<organism evidence="6 7">
    <name type="scientific">Bacterioplanoides pacificum</name>
    <dbReference type="NCBI Taxonomy" id="1171596"/>
    <lineage>
        <taxon>Bacteria</taxon>
        <taxon>Pseudomonadati</taxon>
        <taxon>Pseudomonadota</taxon>
        <taxon>Gammaproteobacteria</taxon>
        <taxon>Oceanospirillales</taxon>
        <taxon>Oceanospirillaceae</taxon>
        <taxon>Bacterioplanoides</taxon>
    </lineage>
</organism>
<dbReference type="PROSITE" id="PS50887">
    <property type="entry name" value="GGDEF"/>
    <property type="match status" value="1"/>
</dbReference>
<dbReference type="PROSITE" id="PS50113">
    <property type="entry name" value="PAC"/>
    <property type="match status" value="1"/>
</dbReference>
<dbReference type="Gene3D" id="6.10.340.10">
    <property type="match status" value="1"/>
</dbReference>
<dbReference type="InterPro" id="IPR035965">
    <property type="entry name" value="PAS-like_dom_sf"/>
</dbReference>
<dbReference type="InterPro" id="IPR000160">
    <property type="entry name" value="GGDEF_dom"/>
</dbReference>
<dbReference type="SUPFAM" id="SSF55073">
    <property type="entry name" value="Nucleotide cyclase"/>
    <property type="match status" value="1"/>
</dbReference>
<dbReference type="Gene3D" id="3.30.450.20">
    <property type="entry name" value="PAS domain"/>
    <property type="match status" value="1"/>
</dbReference>
<dbReference type="InterPro" id="IPR043128">
    <property type="entry name" value="Rev_trsase/Diguanyl_cyclase"/>
</dbReference>
<gene>
    <name evidence="6" type="ORF">ACFOMG_11105</name>
</gene>
<dbReference type="SUPFAM" id="SSF55785">
    <property type="entry name" value="PYP-like sensor domain (PAS domain)"/>
    <property type="match status" value="1"/>
</dbReference>
<dbReference type="Pfam" id="PF00990">
    <property type="entry name" value="GGDEF"/>
    <property type="match status" value="1"/>
</dbReference>
<dbReference type="PROSITE" id="PS50885">
    <property type="entry name" value="HAMP"/>
    <property type="match status" value="1"/>
</dbReference>
<dbReference type="InterPro" id="IPR000014">
    <property type="entry name" value="PAS"/>
</dbReference>
<proteinExistence type="predicted"/>
<dbReference type="InterPro" id="IPR001610">
    <property type="entry name" value="PAC"/>
</dbReference>
<keyword evidence="1" id="KW-1133">Transmembrane helix</keyword>
<accession>A0ABV7VT22</accession>
<dbReference type="SMART" id="SM00267">
    <property type="entry name" value="GGDEF"/>
    <property type="match status" value="1"/>
</dbReference>
<dbReference type="EC" id="2.7.7.65" evidence="6"/>
<dbReference type="CDD" id="cd01949">
    <property type="entry name" value="GGDEF"/>
    <property type="match status" value="1"/>
</dbReference>
<feature type="domain" description="PAC" evidence="3">
    <location>
        <begin position="349"/>
        <end position="401"/>
    </location>
</feature>
<evidence type="ECO:0000259" key="4">
    <source>
        <dbReference type="PROSITE" id="PS50885"/>
    </source>
</evidence>
<evidence type="ECO:0000259" key="3">
    <source>
        <dbReference type="PROSITE" id="PS50113"/>
    </source>
</evidence>
<keyword evidence="6" id="KW-0808">Transferase</keyword>
<feature type="domain" description="GGDEF" evidence="5">
    <location>
        <begin position="433"/>
        <end position="569"/>
    </location>
</feature>
<dbReference type="InterPro" id="IPR000700">
    <property type="entry name" value="PAS-assoc_C"/>
</dbReference>
<protein>
    <submittedName>
        <fullName evidence="6">Diguanylate cyclase domain-containing protein</fullName>
        <ecNumber evidence="6">2.7.7.65</ecNumber>
    </submittedName>
</protein>
<keyword evidence="1" id="KW-0812">Transmembrane</keyword>
<dbReference type="Proteomes" id="UP001595722">
    <property type="component" value="Unassembled WGS sequence"/>
</dbReference>
<feature type="transmembrane region" description="Helical" evidence="1">
    <location>
        <begin position="184"/>
        <end position="205"/>
    </location>
</feature>
<dbReference type="Gene3D" id="3.30.70.270">
    <property type="match status" value="1"/>
</dbReference>
<dbReference type="InterPro" id="IPR029787">
    <property type="entry name" value="Nucleotide_cyclase"/>
</dbReference>
<keyword evidence="1" id="KW-0472">Membrane</keyword>
<feature type="domain" description="PAS" evidence="2">
    <location>
        <begin position="260"/>
        <end position="331"/>
    </location>
</feature>
<dbReference type="SMART" id="SM00086">
    <property type="entry name" value="PAC"/>
    <property type="match status" value="1"/>
</dbReference>
<feature type="domain" description="HAMP" evidence="4">
    <location>
        <begin position="203"/>
        <end position="255"/>
    </location>
</feature>
<evidence type="ECO:0000259" key="5">
    <source>
        <dbReference type="PROSITE" id="PS50887"/>
    </source>
</evidence>
<name>A0ABV7VT22_9GAMM</name>
<keyword evidence="6" id="KW-0548">Nucleotidyltransferase</keyword>
<dbReference type="RefSeq" id="WP_376866658.1">
    <property type="nucleotide sequence ID" value="NZ_JBHRYB010000011.1"/>
</dbReference>
<dbReference type="PROSITE" id="PS50112">
    <property type="entry name" value="PAS"/>
    <property type="match status" value="1"/>
</dbReference>
<reference evidence="7" key="1">
    <citation type="journal article" date="2019" name="Int. J. Syst. Evol. Microbiol.">
        <title>The Global Catalogue of Microorganisms (GCM) 10K type strain sequencing project: providing services to taxonomists for standard genome sequencing and annotation.</title>
        <authorList>
            <consortium name="The Broad Institute Genomics Platform"/>
            <consortium name="The Broad Institute Genome Sequencing Center for Infectious Disease"/>
            <person name="Wu L."/>
            <person name="Ma J."/>
        </authorList>
    </citation>
    <scope>NUCLEOTIDE SEQUENCE [LARGE SCALE GENOMIC DNA]</scope>
    <source>
        <strain evidence="7">KCTC 42424</strain>
    </source>
</reference>
<evidence type="ECO:0000256" key="1">
    <source>
        <dbReference type="SAM" id="Phobius"/>
    </source>
</evidence>
<dbReference type="GO" id="GO:0052621">
    <property type="term" value="F:diguanylate cyclase activity"/>
    <property type="evidence" value="ECO:0007669"/>
    <property type="project" value="UniProtKB-EC"/>
</dbReference>
<dbReference type="PANTHER" id="PTHR44757:SF2">
    <property type="entry name" value="BIOFILM ARCHITECTURE MAINTENANCE PROTEIN MBAA"/>
    <property type="match status" value="1"/>
</dbReference>
<dbReference type="CDD" id="cd00130">
    <property type="entry name" value="PAS"/>
    <property type="match status" value="1"/>
</dbReference>
<dbReference type="NCBIfam" id="TIGR00254">
    <property type="entry name" value="GGDEF"/>
    <property type="match status" value="1"/>
</dbReference>
<evidence type="ECO:0000259" key="2">
    <source>
        <dbReference type="PROSITE" id="PS50112"/>
    </source>
</evidence>
<dbReference type="EMBL" id="JBHRYB010000011">
    <property type="protein sequence ID" value="MFC3680643.1"/>
    <property type="molecule type" value="Genomic_DNA"/>
</dbReference>
<comment type="caution">
    <text evidence="6">The sequence shown here is derived from an EMBL/GenBank/DDBJ whole genome shotgun (WGS) entry which is preliminary data.</text>
</comment>
<evidence type="ECO:0000313" key="6">
    <source>
        <dbReference type="EMBL" id="MFC3680643.1"/>
    </source>
</evidence>